<name>A0A256IYF4_HALEZ</name>
<dbReference type="AlphaFoldDB" id="A0A256IYF4"/>
<feature type="transmembrane region" description="Helical" evidence="1">
    <location>
        <begin position="111"/>
        <end position="131"/>
    </location>
</feature>
<comment type="caution">
    <text evidence="3">The sequence shown here is derived from an EMBL/GenBank/DDBJ whole genome shotgun (WGS) entry which is preliminary data.</text>
</comment>
<dbReference type="Proteomes" id="UP001210528">
    <property type="component" value="Unassembled WGS sequence"/>
</dbReference>
<organism evidence="3 5">
    <name type="scientific">Halorubrum ezzemoulense</name>
    <name type="common">Halorubrum chaoviator</name>
    <dbReference type="NCBI Taxonomy" id="337243"/>
    <lineage>
        <taxon>Archaea</taxon>
        <taxon>Methanobacteriati</taxon>
        <taxon>Methanobacteriota</taxon>
        <taxon>Stenosarchaea group</taxon>
        <taxon>Halobacteria</taxon>
        <taxon>Halobacteriales</taxon>
        <taxon>Haloferacaceae</taxon>
        <taxon>Halorubrum</taxon>
    </lineage>
</organism>
<evidence type="ECO:0000313" key="2">
    <source>
        <dbReference type="EMBL" id="MDB2291968.1"/>
    </source>
</evidence>
<dbReference type="RefSeq" id="WP_094494979.1">
    <property type="nucleotide sequence ID" value="NZ_JAQLTZ010000002.1"/>
</dbReference>
<dbReference type="EMBL" id="JAQLUK010000004">
    <property type="protein sequence ID" value="MDB2291968.1"/>
    <property type="molecule type" value="Genomic_DNA"/>
</dbReference>
<accession>A0A256IYF4</accession>
<evidence type="ECO:0000256" key="1">
    <source>
        <dbReference type="SAM" id="Phobius"/>
    </source>
</evidence>
<reference evidence="5 6" key="1">
    <citation type="journal article" date="2014" name="Front. Microbiol.">
        <title>Population and genomic analysis of the genus Halorubrum.</title>
        <authorList>
            <person name="Fullmer M.S."/>
            <person name="Soucy S.M."/>
            <person name="Swithers K.S."/>
            <person name="Makkay A.M."/>
            <person name="Wheeler R."/>
            <person name="Ventosa A."/>
            <person name="Gogarten J.P."/>
            <person name="Papke R.T."/>
        </authorList>
    </citation>
    <scope>NUCLEOTIDE SEQUENCE [LARGE SCALE GENOMIC DNA]</scope>
    <source>
        <strain evidence="4 6">Ec15</strain>
        <strain evidence="3 5">Ga36</strain>
    </source>
</reference>
<proteinExistence type="predicted"/>
<keyword evidence="1" id="KW-0472">Membrane</keyword>
<dbReference type="Proteomes" id="UP000215731">
    <property type="component" value="Unassembled WGS sequence"/>
</dbReference>
<protein>
    <submittedName>
        <fullName evidence="3">Uncharacterized protein</fullName>
    </submittedName>
</protein>
<evidence type="ECO:0000313" key="7">
    <source>
        <dbReference type="Proteomes" id="UP001210528"/>
    </source>
</evidence>
<dbReference type="EMBL" id="NHOZ01000122">
    <property type="protein sequence ID" value="OYR61473.1"/>
    <property type="molecule type" value="Genomic_DNA"/>
</dbReference>
<evidence type="ECO:0000313" key="5">
    <source>
        <dbReference type="Proteomes" id="UP000215731"/>
    </source>
</evidence>
<sequence>MSSSGDDPADKLPSGDDPAANTVLTGTIGFLNAGGTLGTLLQGAIFGTLVSVFTGGVDLIQSIVGVPVAALGALSEATETTIDATITEPLGIVSTTAETSATEIGSQFGPFAFLVGIGVFLGGVWLIIQFLQEDETSNLLPIPVGLDLPFVGVDEEDDVE</sequence>
<dbReference type="EMBL" id="NHPD01000037">
    <property type="protein sequence ID" value="OYR73739.1"/>
    <property type="molecule type" value="Genomic_DNA"/>
</dbReference>
<reference evidence="3" key="2">
    <citation type="submission" date="2017-05" db="EMBL/GenBank/DDBJ databases">
        <authorList>
            <person name="Song R."/>
            <person name="Chenine A.L."/>
            <person name="Ruprecht R.M."/>
        </authorList>
    </citation>
    <scope>NUCLEOTIDE SEQUENCE</scope>
    <source>
        <strain evidence="4">Ec15</strain>
        <strain evidence="3">Ga36</strain>
    </source>
</reference>
<gene>
    <name evidence="4" type="ORF">DJ76_08220</name>
    <name evidence="3" type="ORF">DJ80_12440</name>
    <name evidence="2" type="ORF">PM085_06655</name>
</gene>
<keyword evidence="1" id="KW-0812">Transmembrane</keyword>
<dbReference type="Proteomes" id="UP000216925">
    <property type="component" value="Unassembled WGS sequence"/>
</dbReference>
<evidence type="ECO:0000313" key="6">
    <source>
        <dbReference type="Proteomes" id="UP000216925"/>
    </source>
</evidence>
<evidence type="ECO:0000313" key="3">
    <source>
        <dbReference type="EMBL" id="OYR61473.1"/>
    </source>
</evidence>
<keyword evidence="7" id="KW-1185">Reference proteome</keyword>
<evidence type="ECO:0000313" key="4">
    <source>
        <dbReference type="EMBL" id="OYR73739.1"/>
    </source>
</evidence>
<keyword evidence="1" id="KW-1133">Transmembrane helix</keyword>
<reference evidence="2 7" key="3">
    <citation type="submission" date="2023-01" db="EMBL/GenBank/DDBJ databases">
        <title>Halorubrum ezzemoulense from Santa Pola, Spain.</title>
        <authorList>
            <person name="Feng Y."/>
            <person name="Louyakis A.S."/>
            <person name="Gogarten J.P."/>
        </authorList>
    </citation>
    <scope>NUCLEOTIDE SEQUENCE [LARGE SCALE GENOMIC DNA]</scope>
    <source>
        <strain evidence="2 7">AMM015</strain>
    </source>
</reference>